<dbReference type="Proteomes" id="UP000829925">
    <property type="component" value="Chromosome"/>
</dbReference>
<feature type="chain" id="PRO_5035743344" description="DUF4168 domain-containing protein" evidence="2">
    <location>
        <begin position="21"/>
        <end position="184"/>
    </location>
</feature>
<protein>
    <recommendedName>
        <fullName evidence="5">DUF4168 domain-containing protein</fullName>
    </recommendedName>
</protein>
<proteinExistence type="predicted"/>
<feature type="signal peptide" evidence="2">
    <location>
        <begin position="1"/>
        <end position="20"/>
    </location>
</feature>
<name>A0A8T9T0Z8_9BACT</name>
<evidence type="ECO:0000256" key="1">
    <source>
        <dbReference type="SAM" id="MobiDB-lite"/>
    </source>
</evidence>
<accession>A0A8T9T0Z8</accession>
<evidence type="ECO:0000313" key="3">
    <source>
        <dbReference type="EMBL" id="UOR07517.1"/>
    </source>
</evidence>
<sequence>MKKQFATVVLALVAALGAQAQQVSTVIPRDKTQSTPRLNSQEIKADRLSAQMARDLRLNGYQSGRVQAINAEQAKKMATIAQQNAGNQKAIDQQCDEVCRQRDDALRSVLSNEQYTSYYSQRSAYNKVAKDFALQNADAQFVKSVRDPAPVSSNGATIGPAKNTADPRPAATRARGATKADGSR</sequence>
<evidence type="ECO:0008006" key="5">
    <source>
        <dbReference type="Google" id="ProtNLM"/>
    </source>
</evidence>
<evidence type="ECO:0000313" key="4">
    <source>
        <dbReference type="Proteomes" id="UP000829925"/>
    </source>
</evidence>
<dbReference type="RefSeq" id="WP_245097337.1">
    <property type="nucleotide sequence ID" value="NZ_CP095053.1"/>
</dbReference>
<organism evidence="3 4">
    <name type="scientific">Hymenobacter aerilatus</name>
    <dbReference type="NCBI Taxonomy" id="2932251"/>
    <lineage>
        <taxon>Bacteria</taxon>
        <taxon>Pseudomonadati</taxon>
        <taxon>Bacteroidota</taxon>
        <taxon>Cytophagia</taxon>
        <taxon>Cytophagales</taxon>
        <taxon>Hymenobacteraceae</taxon>
        <taxon>Hymenobacter</taxon>
    </lineage>
</organism>
<gene>
    <name evidence="3" type="ORF">MUN82_10565</name>
</gene>
<reference evidence="3 4" key="1">
    <citation type="submission" date="2022-04" db="EMBL/GenBank/DDBJ databases">
        <title>Hymenobacter sp. isolated from the air.</title>
        <authorList>
            <person name="Won M."/>
            <person name="Lee C.-M."/>
            <person name="Woen H.-Y."/>
            <person name="Kwon S.-W."/>
        </authorList>
    </citation>
    <scope>NUCLEOTIDE SEQUENCE [LARGE SCALE GENOMIC DNA]</scope>
    <source>
        <strain evidence="4">5413 J-13</strain>
    </source>
</reference>
<keyword evidence="4" id="KW-1185">Reference proteome</keyword>
<dbReference type="AlphaFoldDB" id="A0A8T9T0Z8"/>
<feature type="region of interest" description="Disordered" evidence="1">
    <location>
        <begin position="145"/>
        <end position="184"/>
    </location>
</feature>
<evidence type="ECO:0000256" key="2">
    <source>
        <dbReference type="SAM" id="SignalP"/>
    </source>
</evidence>
<dbReference type="EMBL" id="CP095053">
    <property type="protein sequence ID" value="UOR07517.1"/>
    <property type="molecule type" value="Genomic_DNA"/>
</dbReference>
<dbReference type="KEGG" id="haei:MUN82_10565"/>
<keyword evidence="2" id="KW-0732">Signal</keyword>
<feature type="compositionally biased region" description="Low complexity" evidence="1">
    <location>
        <begin position="164"/>
        <end position="184"/>
    </location>
</feature>